<dbReference type="EMBL" id="MU004230">
    <property type="protein sequence ID" value="KAF2674780.1"/>
    <property type="molecule type" value="Genomic_DNA"/>
</dbReference>
<keyword evidence="1" id="KW-1133">Transmembrane helix</keyword>
<evidence type="ECO:0000256" key="1">
    <source>
        <dbReference type="SAM" id="Phobius"/>
    </source>
</evidence>
<dbReference type="PANTHER" id="PTHR42044">
    <property type="entry name" value="DUF676 DOMAIN-CONTAINING PROTEIN-RELATED"/>
    <property type="match status" value="1"/>
</dbReference>
<keyword evidence="1" id="KW-0472">Membrane</keyword>
<proteinExistence type="predicted"/>
<name>A0A6A6USN3_9PEZI</name>
<feature type="transmembrane region" description="Helical" evidence="1">
    <location>
        <begin position="98"/>
        <end position="117"/>
    </location>
</feature>
<evidence type="ECO:0008006" key="4">
    <source>
        <dbReference type="Google" id="ProtNLM"/>
    </source>
</evidence>
<feature type="transmembrane region" description="Helical" evidence="1">
    <location>
        <begin position="32"/>
        <end position="51"/>
    </location>
</feature>
<accession>A0A6A6USN3</accession>
<dbReference type="PANTHER" id="PTHR42044:SF2">
    <property type="entry name" value="DUF676 DOMAIN-CONTAINING PROTEIN"/>
    <property type="match status" value="1"/>
</dbReference>
<feature type="transmembrane region" description="Helical" evidence="1">
    <location>
        <begin position="71"/>
        <end position="92"/>
    </location>
</feature>
<dbReference type="AlphaFoldDB" id="A0A6A6USN3"/>
<organism evidence="2 3">
    <name type="scientific">Microthyrium microscopicum</name>
    <dbReference type="NCBI Taxonomy" id="703497"/>
    <lineage>
        <taxon>Eukaryota</taxon>
        <taxon>Fungi</taxon>
        <taxon>Dikarya</taxon>
        <taxon>Ascomycota</taxon>
        <taxon>Pezizomycotina</taxon>
        <taxon>Dothideomycetes</taxon>
        <taxon>Dothideomycetes incertae sedis</taxon>
        <taxon>Microthyriales</taxon>
        <taxon>Microthyriaceae</taxon>
        <taxon>Microthyrium</taxon>
    </lineage>
</organism>
<dbReference type="OrthoDB" id="202545at2759"/>
<keyword evidence="1" id="KW-0812">Transmembrane</keyword>
<evidence type="ECO:0000313" key="2">
    <source>
        <dbReference type="EMBL" id="KAF2674780.1"/>
    </source>
</evidence>
<dbReference type="Proteomes" id="UP000799302">
    <property type="component" value="Unassembled WGS sequence"/>
</dbReference>
<protein>
    <recommendedName>
        <fullName evidence="4">DUF676 domain-containing protein</fullName>
    </recommendedName>
</protein>
<reference evidence="2" key="1">
    <citation type="journal article" date="2020" name="Stud. Mycol.">
        <title>101 Dothideomycetes genomes: a test case for predicting lifestyles and emergence of pathogens.</title>
        <authorList>
            <person name="Haridas S."/>
            <person name="Albert R."/>
            <person name="Binder M."/>
            <person name="Bloem J."/>
            <person name="Labutti K."/>
            <person name="Salamov A."/>
            <person name="Andreopoulos B."/>
            <person name="Baker S."/>
            <person name="Barry K."/>
            <person name="Bills G."/>
            <person name="Bluhm B."/>
            <person name="Cannon C."/>
            <person name="Castanera R."/>
            <person name="Culley D."/>
            <person name="Daum C."/>
            <person name="Ezra D."/>
            <person name="Gonzalez J."/>
            <person name="Henrissat B."/>
            <person name="Kuo A."/>
            <person name="Liang C."/>
            <person name="Lipzen A."/>
            <person name="Lutzoni F."/>
            <person name="Magnuson J."/>
            <person name="Mondo S."/>
            <person name="Nolan M."/>
            <person name="Ohm R."/>
            <person name="Pangilinan J."/>
            <person name="Park H.-J."/>
            <person name="Ramirez L."/>
            <person name="Alfaro M."/>
            <person name="Sun H."/>
            <person name="Tritt A."/>
            <person name="Yoshinaga Y."/>
            <person name="Zwiers L.-H."/>
            <person name="Turgeon B."/>
            <person name="Goodwin S."/>
            <person name="Spatafora J."/>
            <person name="Crous P."/>
            <person name="Grigoriev I."/>
        </authorList>
    </citation>
    <scope>NUCLEOTIDE SEQUENCE</scope>
    <source>
        <strain evidence="2">CBS 115976</strain>
    </source>
</reference>
<evidence type="ECO:0000313" key="3">
    <source>
        <dbReference type="Proteomes" id="UP000799302"/>
    </source>
</evidence>
<keyword evidence="3" id="KW-1185">Reference proteome</keyword>
<sequence length="461" mass="51344">MTVSFLPSQLATLSQTPLPYTSNPRQLLLSDLLLALSKAAFIPGIILPWRFGSDASPWDELYPSLVNIKSIILHIILVVAQTAFLISLPFFIVFPAFWVVGYVALFLLFNAAVCKLLNGNQLTLEPSAKVMEKINSRGYPNNDHEYWIFMNGVAVGKDWLQSNIDRLSLTFGRKVHGVHNPTDGIIFDLIQCLVQRNFTYATNDIREAYVSIKKALYEENVTKVVFILHSQGGIEGAQIIDWLLDEVPNDNMRRLEVYTFGNAANHFNNPQRQSADKPNPLAKQTPVIPLPRTRKALKAIGHIEHYANHGDFVSEIGVLNYANGSTAVRNRFMGRLFASGQAGHLLNQHYLHQMFPLESEYGKCKNSNEFMDAVVVDRDGSDEGRDDIVDSVVGNGEVTFVGDVDSPISPQSFSPMGSVVLDKSETALLPKPVVKVKNLSRLWLYRNGGSPPDYIKRAATT</sequence>
<dbReference type="SUPFAM" id="SSF53474">
    <property type="entry name" value="alpha/beta-Hydrolases"/>
    <property type="match status" value="1"/>
</dbReference>
<dbReference type="InterPro" id="IPR029058">
    <property type="entry name" value="AB_hydrolase_fold"/>
</dbReference>
<gene>
    <name evidence="2" type="ORF">BT63DRAFT_449774</name>
</gene>